<proteinExistence type="predicted"/>
<evidence type="ECO:0008006" key="4">
    <source>
        <dbReference type="Google" id="ProtNLM"/>
    </source>
</evidence>
<keyword evidence="1" id="KW-0732">Signal</keyword>
<feature type="chain" id="PRO_5016104238" description="Gliding motility-associated C-terminal domain-containing protein" evidence="1">
    <location>
        <begin position="27"/>
        <end position="952"/>
    </location>
</feature>
<reference evidence="2 3" key="1">
    <citation type="submission" date="2018-06" db="EMBL/GenBank/DDBJ databases">
        <title>Mucibacter soli gen. nov., sp. nov., a new member of the family Chitinophagaceae producing mucin.</title>
        <authorList>
            <person name="Kim M.-K."/>
            <person name="Park S."/>
            <person name="Kim T.-S."/>
            <person name="Joung Y."/>
            <person name="Han J.-H."/>
            <person name="Kim S.B."/>
        </authorList>
    </citation>
    <scope>NUCLEOTIDE SEQUENCE [LARGE SCALE GENOMIC DNA]</scope>
    <source>
        <strain evidence="2 3">R1-15</strain>
    </source>
</reference>
<dbReference type="EMBL" id="QKTW01000009">
    <property type="protein sequence ID" value="PZF73852.1"/>
    <property type="molecule type" value="Genomic_DNA"/>
</dbReference>
<dbReference type="NCBIfam" id="TIGR04131">
    <property type="entry name" value="Bac_Flav_CTERM"/>
    <property type="match status" value="1"/>
</dbReference>
<gene>
    <name evidence="2" type="ORF">DN068_05790</name>
</gene>
<dbReference type="RefSeq" id="WP_110997949.1">
    <property type="nucleotide sequence ID" value="NZ_QKTW01000009.1"/>
</dbReference>
<protein>
    <recommendedName>
        <fullName evidence="4">Gliding motility-associated C-terminal domain-containing protein</fullName>
    </recommendedName>
</protein>
<name>A0A2W2AJX8_9BACT</name>
<keyword evidence="3" id="KW-1185">Reference proteome</keyword>
<sequence length="952" mass="102249">MKKWAIFLLCVFCATWPFSNKLTAQALPPLQPEQDACNALELCGLSFTVPYSYSGYGQKLEHSQGPPTFSCFDETNSVWFKITVATPGNIVFKIVPADSTNDYDFAVFDVSQHPCDSVLYSTQQIRCNGNTILPIGSIPGGIIGLDMTSTLLNVPAGTIGSPFCQFIAGTAGQQLLILVDNFSASAAGFTIDFTGTTATFVQGPHPALAQVMPACSKSEKITVKTTKPVKCNSIATDGSDFFLTPSGTIASAVGQNCSTPNGYTTQIDLQFASPLAPGNYVVNAQTGTDGNTLLDLCGNALIAPDTLHFVVDPANNPAMVRLDTPACIDAKVVLSHRILNSTVAANGSDFKITGPGPVSVVKAIPLAANASPYADTIELFFNSSIKVPGNYTLSVVTGTDGNKVVDTCGFSVINTIGWYVSDHGYLTASATPNVLCKPGYVSLSAAAQIPPPAQVLNCGVNGTVCSNPSNPVSIGDPLAAGNSYESPFIGYYKNERTQMLFKASELIAAGMTSGTISQLTMNVMYKYSTSPFNNFTIKMQCTTLDSLNDFASGGQIVYAPKTYSTVQGTNTFLFDNTYDWDGMSNVIVEMCFNNNSWTSADEVQVTPNVGSKVFLNMLDDNTSGCALASNTAWYPPASDRPNITFSQCLPPSGSYEPTWVNASLIGDSTSFNTSAYARNSTTYKIQIFDTNRCYRRDTANVIVSVRNPMLLPSADTAICYGDYATLNASGGVTYQWYPANGLSCTNCPNPTANPMTSSVYYVSIADQYGCADTLKESIKVNPLPMVETRADTSIYWGGSVVLNSSVTHGLYYLWSPITGLDNPNIKSPTATPQVTTIYTLLGIDSNQCKNKDSVKITVMDNIPIFIPSAFTPNGDGRNDDFHVKNLSIQRITEFRVFNRWGQEVFSTNGNDKGWDGTFKGVDQPTDVYNYLIRITSPDGHSDTYKGDVTLIR</sequence>
<evidence type="ECO:0000313" key="2">
    <source>
        <dbReference type="EMBL" id="PZF73852.1"/>
    </source>
</evidence>
<comment type="caution">
    <text evidence="2">The sequence shown here is derived from an EMBL/GenBank/DDBJ whole genome shotgun (WGS) entry which is preliminary data.</text>
</comment>
<dbReference type="AlphaFoldDB" id="A0A2W2AJX8"/>
<evidence type="ECO:0000256" key="1">
    <source>
        <dbReference type="SAM" id="SignalP"/>
    </source>
</evidence>
<accession>A0A2W2AJX8</accession>
<dbReference type="InterPro" id="IPR026341">
    <property type="entry name" value="T9SS_type_B"/>
</dbReference>
<dbReference type="Pfam" id="PF13585">
    <property type="entry name" value="CHU_C"/>
    <property type="match status" value="1"/>
</dbReference>
<organism evidence="2 3">
    <name type="scientific">Taibaiella soli</name>
    <dbReference type="NCBI Taxonomy" id="1649169"/>
    <lineage>
        <taxon>Bacteria</taxon>
        <taxon>Pseudomonadati</taxon>
        <taxon>Bacteroidota</taxon>
        <taxon>Chitinophagia</taxon>
        <taxon>Chitinophagales</taxon>
        <taxon>Chitinophagaceae</taxon>
        <taxon>Taibaiella</taxon>
    </lineage>
</organism>
<feature type="signal peptide" evidence="1">
    <location>
        <begin position="1"/>
        <end position="26"/>
    </location>
</feature>
<dbReference type="OrthoDB" id="610082at2"/>
<evidence type="ECO:0000313" key="3">
    <source>
        <dbReference type="Proteomes" id="UP000248745"/>
    </source>
</evidence>
<dbReference type="Proteomes" id="UP000248745">
    <property type="component" value="Unassembled WGS sequence"/>
</dbReference>